<organism evidence="12">
    <name type="scientific">mine drainage metagenome</name>
    <dbReference type="NCBI Taxonomy" id="410659"/>
    <lineage>
        <taxon>unclassified sequences</taxon>
        <taxon>metagenomes</taxon>
        <taxon>ecological metagenomes</taxon>
    </lineage>
</organism>
<comment type="caution">
    <text evidence="12">The sequence shown here is derived from an EMBL/GenBank/DDBJ whole genome shotgun (WGS) entry which is preliminary data.</text>
</comment>
<comment type="cofactor">
    <cofactor evidence="2">
        <name>thiamine diphosphate</name>
        <dbReference type="ChEBI" id="CHEBI:58937"/>
    </cofactor>
</comment>
<evidence type="ECO:0000256" key="9">
    <source>
        <dbReference type="ARBA" id="ARBA00023052"/>
    </source>
</evidence>
<comment type="cofactor">
    <cofactor evidence="1">
        <name>Mg(2+)</name>
        <dbReference type="ChEBI" id="CHEBI:18420"/>
    </cofactor>
</comment>
<dbReference type="NCBIfam" id="NF008820">
    <property type="entry name" value="PRK11866.1"/>
    <property type="match status" value="1"/>
</dbReference>
<dbReference type="PANTHER" id="PTHR48084:SF4">
    <property type="entry name" value="2-OXOGLUTARATE OXIDOREDUCTASE SUBUNIT KORB"/>
    <property type="match status" value="1"/>
</dbReference>
<dbReference type="AlphaFoldDB" id="T0ZU80"/>
<reference evidence="12" key="1">
    <citation type="submission" date="2013-08" db="EMBL/GenBank/DDBJ databases">
        <authorList>
            <person name="Mendez C."/>
            <person name="Richter M."/>
            <person name="Ferrer M."/>
            <person name="Sanchez J."/>
        </authorList>
    </citation>
    <scope>NUCLEOTIDE SEQUENCE</scope>
</reference>
<proteinExistence type="predicted"/>
<dbReference type="InterPro" id="IPR051457">
    <property type="entry name" value="2-oxoacid:Fd_oxidoreductase"/>
</dbReference>
<name>T0ZU80_9ZZZZ</name>
<keyword evidence="7" id="KW-0408">Iron</keyword>
<evidence type="ECO:0000256" key="7">
    <source>
        <dbReference type="ARBA" id="ARBA00023004"/>
    </source>
</evidence>
<keyword evidence="4" id="KW-0479">Metal-binding</keyword>
<accession>T0ZU80</accession>
<dbReference type="GO" id="GO:0016625">
    <property type="term" value="F:oxidoreductase activity, acting on the aldehyde or oxo group of donors, iron-sulfur protein as acceptor"/>
    <property type="evidence" value="ECO:0007669"/>
    <property type="project" value="UniProtKB-ARBA"/>
</dbReference>
<sequence>MADSLVAGAKPIVGTPLPLITKSDTKPTWCPGCGDYGVVAAIEMAVKRLGLPSHEIVIVSGIGCSSNLPHFLSSYGFHSIHGRALPVAEGIRWANHALTVIGTGGDGDGFGIGAGHFVHAMRRNVKLTYVTMDNQIYGLTTGQASPTSMMGQKTKSTPRGVIENPIDPIALALASGATYVARGFSGDVKHLADLVANGIKHKGFAFVDVMSPCVTYNKINTFDFFRQRVYKLESSGHDPTNIVTAWERALEWGEKIPIGLFYRADRPTYEELEEVLMAGPLAQQPAGLKAHESVLDEFV</sequence>
<dbReference type="GO" id="GO:0046872">
    <property type="term" value="F:metal ion binding"/>
    <property type="evidence" value="ECO:0007669"/>
    <property type="project" value="UniProtKB-KW"/>
</dbReference>
<keyword evidence="9" id="KW-0786">Thiamine pyrophosphate</keyword>
<protein>
    <submittedName>
        <fullName evidence="12">Pyruvate ferredoxin/flavodoxin oxidoreductase, beta subunit</fullName>
    </submittedName>
</protein>
<dbReference type="InterPro" id="IPR011766">
    <property type="entry name" value="TPP_enzyme_TPP-bd"/>
</dbReference>
<evidence type="ECO:0000256" key="1">
    <source>
        <dbReference type="ARBA" id="ARBA00001946"/>
    </source>
</evidence>
<dbReference type="Pfam" id="PF12367">
    <property type="entry name" value="PFO_beta_C"/>
    <property type="match status" value="1"/>
</dbReference>
<dbReference type="InterPro" id="IPR032686">
    <property type="entry name" value="PFO_beta_C"/>
</dbReference>
<dbReference type="GO" id="GO:0051536">
    <property type="term" value="F:iron-sulfur cluster binding"/>
    <property type="evidence" value="ECO:0007669"/>
    <property type="project" value="UniProtKB-KW"/>
</dbReference>
<evidence type="ECO:0000313" key="12">
    <source>
        <dbReference type="EMBL" id="EQD51851.1"/>
    </source>
</evidence>
<keyword evidence="8" id="KW-0411">Iron-sulfur</keyword>
<dbReference type="EMBL" id="AUZZ01004818">
    <property type="protein sequence ID" value="EQD51851.1"/>
    <property type="molecule type" value="Genomic_DNA"/>
</dbReference>
<dbReference type="InterPro" id="IPR011896">
    <property type="entry name" value="OFOB"/>
</dbReference>
<evidence type="ECO:0000256" key="6">
    <source>
        <dbReference type="ARBA" id="ARBA00023002"/>
    </source>
</evidence>
<dbReference type="Pfam" id="PF02775">
    <property type="entry name" value="TPP_enzyme_C"/>
    <property type="match status" value="1"/>
</dbReference>
<reference evidence="12" key="2">
    <citation type="journal article" date="2014" name="ISME J.">
        <title>Microbial stratification in low pH oxic and suboxic macroscopic growths along an acid mine drainage.</title>
        <authorList>
            <person name="Mendez-Garcia C."/>
            <person name="Mesa V."/>
            <person name="Sprenger R.R."/>
            <person name="Richter M."/>
            <person name="Diez M.S."/>
            <person name="Solano J."/>
            <person name="Bargiela R."/>
            <person name="Golyshina O.V."/>
            <person name="Manteca A."/>
            <person name="Ramos J.L."/>
            <person name="Gallego J.R."/>
            <person name="Llorente I."/>
            <person name="Martins Dos Santos V.A."/>
            <person name="Jensen O.N."/>
            <person name="Pelaez A.I."/>
            <person name="Sanchez J."/>
            <person name="Ferrer M."/>
        </authorList>
    </citation>
    <scope>NUCLEOTIDE SEQUENCE</scope>
</reference>
<dbReference type="Gene3D" id="3.40.50.970">
    <property type="match status" value="1"/>
</dbReference>
<dbReference type="CDD" id="cd03375">
    <property type="entry name" value="TPP_OGFOR"/>
    <property type="match status" value="1"/>
</dbReference>
<gene>
    <name evidence="12" type="ORF">B2A_06772</name>
</gene>
<evidence type="ECO:0000259" key="10">
    <source>
        <dbReference type="Pfam" id="PF02775"/>
    </source>
</evidence>
<dbReference type="PANTHER" id="PTHR48084">
    <property type="entry name" value="2-OXOGLUTARATE OXIDOREDUCTASE SUBUNIT KORB-RELATED"/>
    <property type="match status" value="1"/>
</dbReference>
<feature type="domain" description="Thiamine pyrophosphate enzyme TPP-binding" evidence="10">
    <location>
        <begin position="62"/>
        <end position="209"/>
    </location>
</feature>
<dbReference type="GO" id="GO:0045333">
    <property type="term" value="P:cellular respiration"/>
    <property type="evidence" value="ECO:0007669"/>
    <property type="project" value="UniProtKB-ARBA"/>
</dbReference>
<dbReference type="SUPFAM" id="SSF52518">
    <property type="entry name" value="Thiamin diphosphate-binding fold (THDP-binding)"/>
    <property type="match status" value="1"/>
</dbReference>
<evidence type="ECO:0000256" key="5">
    <source>
        <dbReference type="ARBA" id="ARBA00022842"/>
    </source>
</evidence>
<feature type="domain" description="Pyruvate ferredoxin oxidoreductase beta subunit C-terminal" evidence="11">
    <location>
        <begin position="213"/>
        <end position="272"/>
    </location>
</feature>
<evidence type="ECO:0000259" key="11">
    <source>
        <dbReference type="Pfam" id="PF12367"/>
    </source>
</evidence>
<evidence type="ECO:0000256" key="8">
    <source>
        <dbReference type="ARBA" id="ARBA00023014"/>
    </source>
</evidence>
<dbReference type="GO" id="GO:0030976">
    <property type="term" value="F:thiamine pyrophosphate binding"/>
    <property type="evidence" value="ECO:0007669"/>
    <property type="project" value="InterPro"/>
</dbReference>
<dbReference type="InterPro" id="IPR029061">
    <property type="entry name" value="THDP-binding"/>
</dbReference>
<evidence type="ECO:0000256" key="3">
    <source>
        <dbReference type="ARBA" id="ARBA00001966"/>
    </source>
</evidence>
<evidence type="ECO:0000256" key="4">
    <source>
        <dbReference type="ARBA" id="ARBA00022723"/>
    </source>
</evidence>
<keyword evidence="6" id="KW-0560">Oxidoreductase</keyword>
<dbReference type="NCBIfam" id="TIGR02177">
    <property type="entry name" value="PorB_KorB"/>
    <property type="match status" value="1"/>
</dbReference>
<comment type="cofactor">
    <cofactor evidence="3">
        <name>[4Fe-4S] cluster</name>
        <dbReference type="ChEBI" id="CHEBI:49883"/>
    </cofactor>
</comment>
<evidence type="ECO:0000256" key="2">
    <source>
        <dbReference type="ARBA" id="ARBA00001964"/>
    </source>
</evidence>
<keyword evidence="12" id="KW-0670">Pyruvate</keyword>
<keyword evidence="5" id="KW-0460">Magnesium</keyword>